<dbReference type="PANTHER" id="PTHR46056">
    <property type="entry name" value="LONG-CHAIN-ALCOHOL OXIDASE"/>
    <property type="match status" value="1"/>
</dbReference>
<feature type="domain" description="FAD-dependent oxidoreductase 2 FAD-binding" evidence="6">
    <location>
        <begin position="32"/>
        <end position="67"/>
    </location>
</feature>
<dbReference type="Pfam" id="PF00890">
    <property type="entry name" value="FAD_binding_2"/>
    <property type="match status" value="1"/>
</dbReference>
<keyword evidence="9" id="KW-1185">Reference proteome</keyword>
<name>A0ABT0NBW4_9GAMM</name>
<keyword evidence="2" id="KW-0285">Flavoprotein</keyword>
<proteinExistence type="inferred from homology"/>
<gene>
    <name evidence="8" type="ORF">L2725_19630</name>
</gene>
<evidence type="ECO:0000256" key="3">
    <source>
        <dbReference type="ARBA" id="ARBA00022827"/>
    </source>
</evidence>
<dbReference type="InterPro" id="IPR003953">
    <property type="entry name" value="FAD-dep_OxRdtase_2_FAD-bd"/>
</dbReference>
<evidence type="ECO:0000313" key="8">
    <source>
        <dbReference type="EMBL" id="MCL2915958.1"/>
    </source>
</evidence>
<feature type="domain" description="Glucose-methanol-choline oxidoreductase C-terminal" evidence="7">
    <location>
        <begin position="395"/>
        <end position="515"/>
    </location>
</feature>
<dbReference type="InterPro" id="IPR000172">
    <property type="entry name" value="GMC_OxRdtase_N"/>
</dbReference>
<evidence type="ECO:0000256" key="1">
    <source>
        <dbReference type="ARBA" id="ARBA00010790"/>
    </source>
</evidence>
<protein>
    <submittedName>
        <fullName evidence="8">GMC family oxidoreductase</fullName>
    </submittedName>
</protein>
<feature type="domain" description="Glucose-methanol-choline oxidoreductase N-terminal" evidence="5">
    <location>
        <begin position="80"/>
        <end position="295"/>
    </location>
</feature>
<organism evidence="8 9">
    <name type="scientific">Shewanella corallii</name>
    <dbReference type="NCBI Taxonomy" id="560080"/>
    <lineage>
        <taxon>Bacteria</taxon>
        <taxon>Pseudomonadati</taxon>
        <taxon>Pseudomonadota</taxon>
        <taxon>Gammaproteobacteria</taxon>
        <taxon>Alteromonadales</taxon>
        <taxon>Shewanellaceae</taxon>
        <taxon>Shewanella</taxon>
    </lineage>
</organism>
<sequence>MPINDPIAEGLAAGWHHLDGSTMTEDVQLEADVVIIGSGAGGGTAADILSEAGLKVIVVEAGPLKSSSDFDMEERTAYPNLYQQAASMKTSDKAIGIFQGRAVGGSTTINWTTSIRTPEPTLEFWAAEKSVSGLSRNELDPWFEAMENKLSIREWALSPNANNDKLKQGCEQLGWEYTVIKRNVAACWNTGYCGMGCPVNAKQSMLVTTLPAMMTRGGTLLSRVKAVQIEHHKDRVFGIRAQALNEQLKPTGASVMLKGRHYILAGGAIHTPTLMMRSGVIDPYELLGKRTFLHPTLLSGALFDETISAHSGAPQSIYSDEFVWRDGAAGKPGYKLEVPPLHPVLLASKTIGYGRSHAELMEQFNQLQVTIALVRDGFHPKLEGGRLSVKADGSFSLDYPLTDTFWETARDAFASMAELQFAAGAQKVLPISEGMAMMGSWKQTRQAIADMSLAPLKTVVASAHVMGGCPLGEDRQLAMVDSHGRSHYLENLSVMDGSVFPSSLGANPQLTIYGMTARNATRLAGELLKTKSPA</sequence>
<evidence type="ECO:0000259" key="7">
    <source>
        <dbReference type="Pfam" id="PF05199"/>
    </source>
</evidence>
<evidence type="ECO:0000256" key="4">
    <source>
        <dbReference type="ARBA" id="ARBA00023002"/>
    </source>
</evidence>
<comment type="similarity">
    <text evidence="1">Belongs to the GMC oxidoreductase family.</text>
</comment>
<comment type="caution">
    <text evidence="8">The sequence shown here is derived from an EMBL/GenBank/DDBJ whole genome shotgun (WGS) entry which is preliminary data.</text>
</comment>
<reference evidence="8 9" key="1">
    <citation type="submission" date="2022-01" db="EMBL/GenBank/DDBJ databases">
        <title>Whole genome-based taxonomy of the Shewanellaceae.</title>
        <authorList>
            <person name="Martin-Rodriguez A.J."/>
        </authorList>
    </citation>
    <scope>NUCLEOTIDE SEQUENCE [LARGE SCALE GENOMIC DNA]</scope>
    <source>
        <strain evidence="8 9">DSM 21332</strain>
    </source>
</reference>
<dbReference type="EMBL" id="JAKIKT010000009">
    <property type="protein sequence ID" value="MCL2915958.1"/>
    <property type="molecule type" value="Genomic_DNA"/>
</dbReference>
<dbReference type="Pfam" id="PF00732">
    <property type="entry name" value="GMC_oxred_N"/>
    <property type="match status" value="1"/>
</dbReference>
<dbReference type="PANTHER" id="PTHR46056:SF12">
    <property type="entry name" value="LONG-CHAIN-ALCOHOL OXIDASE"/>
    <property type="match status" value="1"/>
</dbReference>
<keyword evidence="4" id="KW-0560">Oxidoreductase</keyword>
<dbReference type="Gene3D" id="3.50.50.60">
    <property type="entry name" value="FAD/NAD(P)-binding domain"/>
    <property type="match status" value="2"/>
</dbReference>
<dbReference type="SUPFAM" id="SSF51905">
    <property type="entry name" value="FAD/NAD(P)-binding domain"/>
    <property type="match status" value="1"/>
</dbReference>
<evidence type="ECO:0000259" key="6">
    <source>
        <dbReference type="Pfam" id="PF00890"/>
    </source>
</evidence>
<evidence type="ECO:0000259" key="5">
    <source>
        <dbReference type="Pfam" id="PF00732"/>
    </source>
</evidence>
<dbReference type="Pfam" id="PF05199">
    <property type="entry name" value="GMC_oxred_C"/>
    <property type="match status" value="1"/>
</dbReference>
<dbReference type="Proteomes" id="UP001202831">
    <property type="component" value="Unassembled WGS sequence"/>
</dbReference>
<evidence type="ECO:0000313" key="9">
    <source>
        <dbReference type="Proteomes" id="UP001202831"/>
    </source>
</evidence>
<evidence type="ECO:0000256" key="2">
    <source>
        <dbReference type="ARBA" id="ARBA00022630"/>
    </source>
</evidence>
<dbReference type="InterPro" id="IPR007867">
    <property type="entry name" value="GMC_OxRtase_C"/>
</dbReference>
<dbReference type="RefSeq" id="WP_249250524.1">
    <property type="nucleotide sequence ID" value="NZ_JAKIKT010000009.1"/>
</dbReference>
<dbReference type="InterPro" id="IPR036188">
    <property type="entry name" value="FAD/NAD-bd_sf"/>
</dbReference>
<keyword evidence="3" id="KW-0274">FAD</keyword>
<accession>A0ABT0NBW4</accession>